<evidence type="ECO:0000256" key="1">
    <source>
        <dbReference type="SAM" id="MobiDB-lite"/>
    </source>
</evidence>
<organism evidence="3 4">
    <name type="scientific">Ornithinimicrobium kibberense</name>
    <dbReference type="NCBI Taxonomy" id="282060"/>
    <lineage>
        <taxon>Bacteria</taxon>
        <taxon>Bacillati</taxon>
        <taxon>Actinomycetota</taxon>
        <taxon>Actinomycetes</taxon>
        <taxon>Micrococcales</taxon>
        <taxon>Ornithinimicrobiaceae</taxon>
        <taxon>Ornithinimicrobium</taxon>
    </lineage>
</organism>
<reference evidence="3 4" key="1">
    <citation type="submission" date="2024-09" db="EMBL/GenBank/DDBJ databases">
        <authorList>
            <person name="Sun Q."/>
            <person name="Mori K."/>
        </authorList>
    </citation>
    <scope>NUCLEOTIDE SEQUENCE [LARGE SCALE GENOMIC DNA]</scope>
    <source>
        <strain evidence="3 4">JCM 12763</strain>
    </source>
</reference>
<keyword evidence="2" id="KW-0812">Transmembrane</keyword>
<keyword evidence="2" id="KW-1133">Transmembrane helix</keyword>
<keyword evidence="2" id="KW-0472">Membrane</keyword>
<dbReference type="RefSeq" id="WP_158068614.1">
    <property type="nucleotide sequence ID" value="NZ_JBHMAX010000019.1"/>
</dbReference>
<gene>
    <name evidence="3" type="ORF">ACFFN0_10410</name>
</gene>
<sequence length="57" mass="6285">MIWSGIGLTTLLVTIMLTVALWTTVLITVRALLPRGRSSRRGPDLGTRRRRTAGPPQ</sequence>
<feature type="region of interest" description="Disordered" evidence="1">
    <location>
        <begin position="36"/>
        <end position="57"/>
    </location>
</feature>
<dbReference type="EMBL" id="JBHMAX010000019">
    <property type="protein sequence ID" value="MFB9732454.1"/>
    <property type="molecule type" value="Genomic_DNA"/>
</dbReference>
<comment type="caution">
    <text evidence="3">The sequence shown here is derived from an EMBL/GenBank/DDBJ whole genome shotgun (WGS) entry which is preliminary data.</text>
</comment>
<evidence type="ECO:0000256" key="2">
    <source>
        <dbReference type="SAM" id="Phobius"/>
    </source>
</evidence>
<protein>
    <submittedName>
        <fullName evidence="3">Uncharacterized protein</fullName>
    </submittedName>
</protein>
<proteinExistence type="predicted"/>
<name>A0ABV5V3Q5_9MICO</name>
<feature type="transmembrane region" description="Helical" evidence="2">
    <location>
        <begin position="6"/>
        <end position="33"/>
    </location>
</feature>
<accession>A0ABV5V3Q5</accession>
<keyword evidence="4" id="KW-1185">Reference proteome</keyword>
<evidence type="ECO:0000313" key="4">
    <source>
        <dbReference type="Proteomes" id="UP001589613"/>
    </source>
</evidence>
<feature type="compositionally biased region" description="Basic residues" evidence="1">
    <location>
        <begin position="48"/>
        <end position="57"/>
    </location>
</feature>
<evidence type="ECO:0000313" key="3">
    <source>
        <dbReference type="EMBL" id="MFB9732454.1"/>
    </source>
</evidence>
<dbReference type="Proteomes" id="UP001589613">
    <property type="component" value="Unassembled WGS sequence"/>
</dbReference>